<dbReference type="EMBL" id="LPHD01000143">
    <property type="protein sequence ID" value="KWA78469.1"/>
    <property type="molecule type" value="Genomic_DNA"/>
</dbReference>
<comment type="caution">
    <text evidence="8">The sequence shown here is derived from an EMBL/GenBank/DDBJ whole genome shotgun (WGS) entry which is preliminary data.</text>
</comment>
<evidence type="ECO:0000256" key="3">
    <source>
        <dbReference type="ARBA" id="ARBA00022729"/>
    </source>
</evidence>
<evidence type="ECO:0000256" key="6">
    <source>
        <dbReference type="ARBA" id="ARBA00023145"/>
    </source>
</evidence>
<protein>
    <recommendedName>
        <fullName evidence="7">Peptidase A1 domain-containing protein</fullName>
    </recommendedName>
</protein>
<reference evidence="8 9" key="1">
    <citation type="submission" date="2015-11" db="EMBL/GenBank/DDBJ databases">
        <title>Expanding the genomic diversity of Burkholderia species for the development of highly accurate diagnostics.</title>
        <authorList>
            <person name="Sahl J."/>
            <person name="Keim P."/>
            <person name="Wagner D."/>
        </authorList>
    </citation>
    <scope>NUCLEOTIDE SEQUENCE [LARGE SCALE GENOMIC DNA]</scope>
    <source>
        <strain evidence="8 9">MSMB2087WGS</strain>
    </source>
</reference>
<evidence type="ECO:0000313" key="9">
    <source>
        <dbReference type="Proteomes" id="UP000060630"/>
    </source>
</evidence>
<gene>
    <name evidence="8" type="ORF">WL29_32885</name>
</gene>
<dbReference type="PANTHER" id="PTHR47965">
    <property type="entry name" value="ASPARTYL PROTEASE-RELATED"/>
    <property type="match status" value="1"/>
</dbReference>
<evidence type="ECO:0000256" key="1">
    <source>
        <dbReference type="ARBA" id="ARBA00007447"/>
    </source>
</evidence>
<dbReference type="GO" id="GO:0004190">
    <property type="term" value="F:aspartic-type endopeptidase activity"/>
    <property type="evidence" value="ECO:0007669"/>
    <property type="project" value="UniProtKB-KW"/>
</dbReference>
<dbReference type="InterPro" id="IPR033121">
    <property type="entry name" value="PEPTIDASE_A1"/>
</dbReference>
<keyword evidence="5" id="KW-0378">Hydrolase</keyword>
<name>A0A106Q1S0_9BURK</name>
<organism evidence="8 9">
    <name type="scientific">Burkholderia ubonensis</name>
    <dbReference type="NCBI Taxonomy" id="101571"/>
    <lineage>
        <taxon>Bacteria</taxon>
        <taxon>Pseudomonadati</taxon>
        <taxon>Pseudomonadota</taxon>
        <taxon>Betaproteobacteria</taxon>
        <taxon>Burkholderiales</taxon>
        <taxon>Burkholderiaceae</taxon>
        <taxon>Burkholderia</taxon>
        <taxon>Burkholderia cepacia complex</taxon>
    </lineage>
</organism>
<proteinExistence type="inferred from homology"/>
<keyword evidence="3" id="KW-0732">Signal</keyword>
<dbReference type="InterPro" id="IPR034164">
    <property type="entry name" value="Pepsin-like_dom"/>
</dbReference>
<keyword evidence="2" id="KW-0645">Protease</keyword>
<dbReference type="PROSITE" id="PS51767">
    <property type="entry name" value="PEPTIDASE_A1"/>
    <property type="match status" value="1"/>
</dbReference>
<dbReference type="PANTHER" id="PTHR47965:SF12">
    <property type="entry name" value="ASPARTIC PROTEINASE 3-RELATED"/>
    <property type="match status" value="1"/>
</dbReference>
<evidence type="ECO:0000313" key="8">
    <source>
        <dbReference type="EMBL" id="KWA78469.1"/>
    </source>
</evidence>
<evidence type="ECO:0000259" key="7">
    <source>
        <dbReference type="PROSITE" id="PS51767"/>
    </source>
</evidence>
<dbReference type="AlphaFoldDB" id="A0A106Q1S0"/>
<accession>A0A106Q1S0</accession>
<dbReference type="SUPFAM" id="SSF50630">
    <property type="entry name" value="Acid proteases"/>
    <property type="match status" value="1"/>
</dbReference>
<dbReference type="GO" id="GO:0006508">
    <property type="term" value="P:proteolysis"/>
    <property type="evidence" value="ECO:0007669"/>
    <property type="project" value="UniProtKB-KW"/>
</dbReference>
<evidence type="ECO:0000256" key="4">
    <source>
        <dbReference type="ARBA" id="ARBA00022750"/>
    </source>
</evidence>
<evidence type="ECO:0000256" key="5">
    <source>
        <dbReference type="ARBA" id="ARBA00022801"/>
    </source>
</evidence>
<sequence length="382" mass="40015">MFGEESIMPSYVRIPITNINMGGDYTGVVTVGVGESARSLNLILDTGSSALAVSDKKYSPVLGAGTAATNLGQVESYGDGSSFAGAVLRDTVQIGDVAGTNVPVAVAYDATDSMFRGADGILGLAYQGLDDAFLLPGVTWPEKYTPSQIEHGKRTTVVPCLMQLANEGLLLEKMAFRTRRSFVRVGPTPGTDPLNEGTFILGGGEEATDLYTGTFQTAAVLADDWYSTNLVSVGIGDQQFPVSSRPQAGMPTNSIVDSGTNTLVLGPTIINRILSVLPTAQQELLKRSMGGRLIPNTDLDLSKWPTLSFTLQGISGGHDVTLQVPPENYWQLDAGEAGQAIAAISPAQADGGAILGLPLMNGYYTIFDGTAGLGVIKFATPK</sequence>
<dbReference type="InterPro" id="IPR021109">
    <property type="entry name" value="Peptidase_aspartic_dom_sf"/>
</dbReference>
<dbReference type="CDD" id="cd05471">
    <property type="entry name" value="pepsin_like"/>
    <property type="match status" value="1"/>
</dbReference>
<dbReference type="Proteomes" id="UP000060630">
    <property type="component" value="Unassembled WGS sequence"/>
</dbReference>
<keyword evidence="4" id="KW-0064">Aspartyl protease</keyword>
<dbReference type="Pfam" id="PF00026">
    <property type="entry name" value="Asp"/>
    <property type="match status" value="2"/>
</dbReference>
<dbReference type="InterPro" id="IPR001461">
    <property type="entry name" value="Aspartic_peptidase_A1"/>
</dbReference>
<dbReference type="PRINTS" id="PR00792">
    <property type="entry name" value="PEPSIN"/>
</dbReference>
<dbReference type="Gene3D" id="2.40.70.10">
    <property type="entry name" value="Acid Proteases"/>
    <property type="match status" value="2"/>
</dbReference>
<comment type="similarity">
    <text evidence="1">Belongs to the peptidase A1 family.</text>
</comment>
<evidence type="ECO:0000256" key="2">
    <source>
        <dbReference type="ARBA" id="ARBA00022670"/>
    </source>
</evidence>
<feature type="domain" description="Peptidase A1" evidence="7">
    <location>
        <begin position="27"/>
        <end position="379"/>
    </location>
</feature>
<keyword evidence="6" id="KW-0865">Zymogen</keyword>